<dbReference type="InterPro" id="IPR045087">
    <property type="entry name" value="Cu-oxidase_fam"/>
</dbReference>
<dbReference type="Proteomes" id="UP000321337">
    <property type="component" value="Unassembled WGS sequence"/>
</dbReference>
<feature type="domain" description="Plastocyanin-like" evidence="5">
    <location>
        <begin position="407"/>
        <end position="514"/>
    </location>
</feature>
<dbReference type="InterPro" id="IPR001117">
    <property type="entry name" value="Cu-oxidase_2nd"/>
</dbReference>
<accession>A0A512LBL1</accession>
<sequence>MIFPVALIHPIQAPPTKKEEYTMLIDRREFLKLGSLAALSGSVPGLVHATSSTLATSSQPVPDGKADYTLRMGRSLVELAPDHIVPTTVFNGQFPGPLLRFKEGQQVVVDIHNDTDTPEQLHWHGQFLPVDVDGAAEEGTPYIPAHGMRRIAFTPGPAGFRFYHTHLTAADDLTLGQYSGLVGPVYIEPKREPGAYDREVFLTLKEFDPFFSKGGDMAMDFLSPGDRNRTLEERGETAMKNSLARGQPHGYEVGYQSFAINGRMRGHGEPVRVKAGERVLFHVLNGSATEIRSLALPGHHFKVVALDGNPVPHPAEVPVLWIGTAERVSAIVEMKHPGVWVLGDLADDDRNRGMGIVIEYAGHRGKPRWVSPRPFSWDYRRFAQPDARPVAPDDVIEMTFAKLNAADRGFNAWTINGVQFDMAAMKPMFHLRHGKRYRLRMHNASDDIHPMHLHRHSFEITRIAGQPTGGVIKDVAMLGGYQTMEVDFTADQLGLTLFHCHMQLHMDYGFMALFDCV</sequence>
<dbReference type="GO" id="GO:0016491">
    <property type="term" value="F:oxidoreductase activity"/>
    <property type="evidence" value="ECO:0007669"/>
    <property type="project" value="UniProtKB-KW"/>
</dbReference>
<reference evidence="7 8" key="1">
    <citation type="submission" date="2019-07" db="EMBL/GenBank/DDBJ databases">
        <title>Whole genome shotgun sequence of Thiobacillus plumbophilus NBRC 107929.</title>
        <authorList>
            <person name="Hosoyama A."/>
            <person name="Uohara A."/>
            <person name="Ohji S."/>
            <person name="Ichikawa N."/>
        </authorList>
    </citation>
    <scope>NUCLEOTIDE SEQUENCE [LARGE SCALE GENOMIC DNA]</scope>
    <source>
        <strain evidence="7 8">NBRC 107929</strain>
    </source>
</reference>
<dbReference type="EMBL" id="BKAD01000039">
    <property type="protein sequence ID" value="GEP31879.1"/>
    <property type="molecule type" value="Genomic_DNA"/>
</dbReference>
<evidence type="ECO:0000256" key="1">
    <source>
        <dbReference type="ARBA" id="ARBA00022723"/>
    </source>
</evidence>
<evidence type="ECO:0000259" key="4">
    <source>
        <dbReference type="Pfam" id="PF00394"/>
    </source>
</evidence>
<dbReference type="AlphaFoldDB" id="A0A512LBL1"/>
<evidence type="ECO:0000313" key="7">
    <source>
        <dbReference type="EMBL" id="GEP31879.1"/>
    </source>
</evidence>
<dbReference type="PANTHER" id="PTHR11709:SF394">
    <property type="entry name" value="FI03373P-RELATED"/>
    <property type="match status" value="1"/>
</dbReference>
<gene>
    <name evidence="7" type="primary">mmcO</name>
    <name evidence="7" type="ORF">TPL01_30170</name>
</gene>
<feature type="domain" description="Plastocyanin-like" evidence="4">
    <location>
        <begin position="240"/>
        <end position="341"/>
    </location>
</feature>
<evidence type="ECO:0000256" key="2">
    <source>
        <dbReference type="ARBA" id="ARBA00023002"/>
    </source>
</evidence>
<evidence type="ECO:0000256" key="3">
    <source>
        <dbReference type="ARBA" id="ARBA00023008"/>
    </source>
</evidence>
<dbReference type="InterPro" id="IPR011707">
    <property type="entry name" value="Cu-oxidase-like_N"/>
</dbReference>
<dbReference type="Pfam" id="PF07732">
    <property type="entry name" value="Cu-oxidase_3"/>
    <property type="match status" value="1"/>
</dbReference>
<keyword evidence="1" id="KW-0479">Metal-binding</keyword>
<dbReference type="GO" id="GO:0005507">
    <property type="term" value="F:copper ion binding"/>
    <property type="evidence" value="ECO:0007669"/>
    <property type="project" value="InterPro"/>
</dbReference>
<keyword evidence="2" id="KW-0560">Oxidoreductase</keyword>
<feature type="domain" description="Plastocyanin-like" evidence="6">
    <location>
        <begin position="86"/>
        <end position="191"/>
    </location>
</feature>
<dbReference type="CDD" id="cd13908">
    <property type="entry name" value="CuRO_3_MCO_like_2"/>
    <property type="match status" value="1"/>
</dbReference>
<comment type="caution">
    <text evidence="7">The sequence shown here is derived from an EMBL/GenBank/DDBJ whole genome shotgun (WGS) entry which is preliminary data.</text>
</comment>
<name>A0A512LBL1_9PROT</name>
<keyword evidence="3" id="KW-0186">Copper</keyword>
<keyword evidence="8" id="KW-1185">Reference proteome</keyword>
<dbReference type="PANTHER" id="PTHR11709">
    <property type="entry name" value="MULTI-COPPER OXIDASE"/>
    <property type="match status" value="1"/>
</dbReference>
<dbReference type="Pfam" id="PF07731">
    <property type="entry name" value="Cu-oxidase_2"/>
    <property type="match status" value="1"/>
</dbReference>
<dbReference type="Gene3D" id="2.60.40.420">
    <property type="entry name" value="Cupredoxins - blue copper proteins"/>
    <property type="match status" value="2"/>
</dbReference>
<protein>
    <submittedName>
        <fullName evidence="7">Multicopper oxidase MmcO</fullName>
    </submittedName>
</protein>
<dbReference type="SUPFAM" id="SSF49503">
    <property type="entry name" value="Cupredoxins"/>
    <property type="match status" value="3"/>
</dbReference>
<evidence type="ECO:0000259" key="5">
    <source>
        <dbReference type="Pfam" id="PF07731"/>
    </source>
</evidence>
<proteinExistence type="predicted"/>
<evidence type="ECO:0000313" key="8">
    <source>
        <dbReference type="Proteomes" id="UP000321337"/>
    </source>
</evidence>
<dbReference type="InterPro" id="IPR008972">
    <property type="entry name" value="Cupredoxin"/>
</dbReference>
<evidence type="ECO:0000259" key="6">
    <source>
        <dbReference type="Pfam" id="PF07732"/>
    </source>
</evidence>
<organism evidence="7 8">
    <name type="scientific">Sulfuriferula plumbiphila</name>
    <dbReference type="NCBI Taxonomy" id="171865"/>
    <lineage>
        <taxon>Bacteria</taxon>
        <taxon>Pseudomonadati</taxon>
        <taxon>Pseudomonadota</taxon>
        <taxon>Betaproteobacteria</taxon>
        <taxon>Nitrosomonadales</taxon>
        <taxon>Sulfuricellaceae</taxon>
        <taxon>Sulfuriferula</taxon>
    </lineage>
</organism>
<dbReference type="InterPro" id="IPR011706">
    <property type="entry name" value="Cu-oxidase_C"/>
</dbReference>
<dbReference type="Pfam" id="PF00394">
    <property type="entry name" value="Cu-oxidase"/>
    <property type="match status" value="1"/>
</dbReference>